<feature type="compositionally biased region" description="Basic and acidic residues" evidence="3">
    <location>
        <begin position="350"/>
        <end position="363"/>
    </location>
</feature>
<dbReference type="InterPro" id="IPR051147">
    <property type="entry name" value="CFAP_domain-containing"/>
</dbReference>
<evidence type="ECO:0000256" key="2">
    <source>
        <dbReference type="SAM" id="Coils"/>
    </source>
</evidence>
<proteinExistence type="predicted"/>
<dbReference type="Pfam" id="PF13863">
    <property type="entry name" value="DUF4200"/>
    <property type="match status" value="1"/>
</dbReference>
<evidence type="ECO:0000256" key="1">
    <source>
        <dbReference type="ARBA" id="ARBA00023054"/>
    </source>
</evidence>
<sequence>MKSFSTNNPKELIGNLLKDTSGSWKWKLKLPNKPNYDNVYLLKESRKFFKAPCYDLTTDELPDSYKGGHYQARTDLQRTVSRLRYANELSNKKKQDLANQWKELEAKEEKLKSSFIEFNSFLVSNAHKRRRAEQKYKEKNIQKKEKTESIEAMIKNIEIMRTTAEKMQMSIDKFDIYEKFLRLVVNQTGFRDIISIIKRYMLLEETKMHDVEKVQGICDVYHEKQLSYTAKVHDFQVFYLQFSTELSELRHRYDEAKSKTYAWERVMENISVKYTKIARDMSWVGMAIRHLFEVAHYHLKEGQKKKVSMDKLAHINASLKALGVIKKKLSKLHQKKDLITSMGGRLSQDKTLYRRSKVQESDGKGSFSGSGGPVSRPESNPDNIRRLWVKRLVKRRQPWRKNEKQEEYQTDEFLEENFPIRLPASKYNALNVSNFEQLYRRALMGIQKQKMPKRTSRLADTSKDTRAPSEVSSRSIEQKFKWRIAPSSTQLSESDEGTKSEITRPVPVGVHPTNVLTILEDGVDDDDRRGKTWLKRKSTTTKEIEKKFEKLSVSLNKELIERERASILPPIHQVKAQNSVEFFTKKQDAYFRTHKTTSLKKSLGLIGVKRARRLSKESSELPSSYDLSAQNDSLSLDTR</sequence>
<organism evidence="5 6">
    <name type="scientific">Henosepilachna vigintioctopunctata</name>
    <dbReference type="NCBI Taxonomy" id="420089"/>
    <lineage>
        <taxon>Eukaryota</taxon>
        <taxon>Metazoa</taxon>
        <taxon>Ecdysozoa</taxon>
        <taxon>Arthropoda</taxon>
        <taxon>Hexapoda</taxon>
        <taxon>Insecta</taxon>
        <taxon>Pterygota</taxon>
        <taxon>Neoptera</taxon>
        <taxon>Endopterygota</taxon>
        <taxon>Coleoptera</taxon>
        <taxon>Polyphaga</taxon>
        <taxon>Cucujiformia</taxon>
        <taxon>Coccinelloidea</taxon>
        <taxon>Coccinellidae</taxon>
        <taxon>Epilachninae</taxon>
        <taxon>Epilachnini</taxon>
        <taxon>Henosepilachna</taxon>
    </lineage>
</organism>
<keyword evidence="6" id="KW-1185">Reference proteome</keyword>
<dbReference type="AlphaFoldDB" id="A0AAW1VFF2"/>
<dbReference type="EMBL" id="JARQZJ010000138">
    <property type="protein sequence ID" value="KAK9892725.1"/>
    <property type="molecule type" value="Genomic_DNA"/>
</dbReference>
<keyword evidence="1 2" id="KW-0175">Coiled coil</keyword>
<feature type="coiled-coil region" evidence="2">
    <location>
        <begin position="87"/>
        <end position="149"/>
    </location>
</feature>
<protein>
    <recommendedName>
        <fullName evidence="4">DUF4200 domain-containing protein</fullName>
    </recommendedName>
</protein>
<dbReference type="InterPro" id="IPR025252">
    <property type="entry name" value="DUF4200"/>
</dbReference>
<accession>A0AAW1VFF2</accession>
<feature type="compositionally biased region" description="Polar residues" evidence="3">
    <location>
        <begin position="620"/>
        <end position="639"/>
    </location>
</feature>
<feature type="domain" description="DUF4200" evidence="4">
    <location>
        <begin position="83"/>
        <end position="186"/>
    </location>
</feature>
<feature type="region of interest" description="Disordered" evidence="3">
    <location>
        <begin position="616"/>
        <end position="639"/>
    </location>
</feature>
<feature type="region of interest" description="Disordered" evidence="3">
    <location>
        <begin position="350"/>
        <end position="381"/>
    </location>
</feature>
<dbReference type="PANTHER" id="PTHR21683:SF2">
    <property type="entry name" value="COILED-COIL DOMAIN-CONTAINING PROTEIN 42 LIKE-2-LIKE"/>
    <property type="match status" value="1"/>
</dbReference>
<feature type="region of interest" description="Disordered" evidence="3">
    <location>
        <begin position="487"/>
        <end position="507"/>
    </location>
</feature>
<comment type="caution">
    <text evidence="5">The sequence shown here is derived from an EMBL/GenBank/DDBJ whole genome shotgun (WGS) entry which is preliminary data.</text>
</comment>
<dbReference type="PANTHER" id="PTHR21683">
    <property type="entry name" value="COILED-COIL DOMAIN-CONTAINING PROTEIN 42 LIKE-2-LIKE-RELATED"/>
    <property type="match status" value="1"/>
</dbReference>
<name>A0AAW1VFF2_9CUCU</name>
<dbReference type="Proteomes" id="UP001431783">
    <property type="component" value="Unassembled WGS sequence"/>
</dbReference>
<evidence type="ECO:0000256" key="3">
    <source>
        <dbReference type="SAM" id="MobiDB-lite"/>
    </source>
</evidence>
<reference evidence="5 6" key="1">
    <citation type="submission" date="2023-03" db="EMBL/GenBank/DDBJ databases">
        <title>Genome insight into feeding habits of ladybird beetles.</title>
        <authorList>
            <person name="Li H.-S."/>
            <person name="Huang Y.-H."/>
            <person name="Pang H."/>
        </authorList>
    </citation>
    <scope>NUCLEOTIDE SEQUENCE [LARGE SCALE GENOMIC DNA]</scope>
    <source>
        <strain evidence="5">SYSU_2023b</strain>
        <tissue evidence="5">Whole body</tissue>
    </source>
</reference>
<gene>
    <name evidence="5" type="ORF">WA026_021916</name>
</gene>
<evidence type="ECO:0000313" key="5">
    <source>
        <dbReference type="EMBL" id="KAK9892725.1"/>
    </source>
</evidence>
<evidence type="ECO:0000259" key="4">
    <source>
        <dbReference type="Pfam" id="PF13863"/>
    </source>
</evidence>
<feature type="region of interest" description="Disordered" evidence="3">
    <location>
        <begin position="449"/>
        <end position="472"/>
    </location>
</feature>
<dbReference type="GO" id="GO:0005856">
    <property type="term" value="C:cytoskeleton"/>
    <property type="evidence" value="ECO:0007669"/>
    <property type="project" value="UniProtKB-ARBA"/>
</dbReference>
<evidence type="ECO:0000313" key="6">
    <source>
        <dbReference type="Proteomes" id="UP001431783"/>
    </source>
</evidence>